<dbReference type="SMART" id="SM00194">
    <property type="entry name" value="PTPc"/>
    <property type="match status" value="1"/>
</dbReference>
<feature type="compositionally biased region" description="Polar residues" evidence="6">
    <location>
        <begin position="1133"/>
        <end position="1150"/>
    </location>
</feature>
<evidence type="ECO:0000259" key="7">
    <source>
        <dbReference type="PROSITE" id="PS50055"/>
    </source>
</evidence>
<evidence type="ECO:0000313" key="11">
    <source>
        <dbReference type="Proteomes" id="UP001497525"/>
    </source>
</evidence>
<feature type="compositionally biased region" description="Low complexity" evidence="6">
    <location>
        <begin position="1109"/>
        <end position="1119"/>
    </location>
</feature>
<evidence type="ECO:0000256" key="5">
    <source>
        <dbReference type="SAM" id="Coils"/>
    </source>
</evidence>
<dbReference type="InterPro" id="IPR025304">
    <property type="entry name" value="ALIX_V_dom"/>
</dbReference>
<feature type="region of interest" description="Disordered" evidence="6">
    <location>
        <begin position="1263"/>
        <end position="1338"/>
    </location>
</feature>
<evidence type="ECO:0000256" key="3">
    <source>
        <dbReference type="ARBA" id="ARBA00022490"/>
    </source>
</evidence>
<evidence type="ECO:0000259" key="9">
    <source>
        <dbReference type="PROSITE" id="PS51180"/>
    </source>
</evidence>
<dbReference type="InterPro" id="IPR000387">
    <property type="entry name" value="Tyr_Pase_dom"/>
</dbReference>
<evidence type="ECO:0000256" key="6">
    <source>
        <dbReference type="SAM" id="MobiDB-lite"/>
    </source>
</evidence>
<feature type="region of interest" description="Disordered" evidence="6">
    <location>
        <begin position="889"/>
        <end position="923"/>
    </location>
</feature>
<reference evidence="10" key="1">
    <citation type="submission" date="2024-06" db="EMBL/GenBank/DDBJ databases">
        <authorList>
            <person name="Liu X."/>
            <person name="Lenzi L."/>
            <person name="Haldenby T S."/>
            <person name="Uol C."/>
        </authorList>
    </citation>
    <scope>NUCLEOTIDE SEQUENCE</scope>
</reference>
<dbReference type="PRINTS" id="PR00700">
    <property type="entry name" value="PRTYPHPHTASE"/>
</dbReference>
<dbReference type="InterPro" id="IPR029021">
    <property type="entry name" value="Prot-tyrosine_phosphatase-like"/>
</dbReference>
<keyword evidence="4" id="KW-0967">Endosome</keyword>
<dbReference type="GO" id="GO:0045022">
    <property type="term" value="P:early endosome to late endosome transport"/>
    <property type="evidence" value="ECO:0007669"/>
    <property type="project" value="TreeGrafter"/>
</dbReference>
<dbReference type="PROSITE" id="PS50055">
    <property type="entry name" value="TYR_PHOSPHATASE_PTP"/>
    <property type="match status" value="1"/>
</dbReference>
<feature type="region of interest" description="Disordered" evidence="6">
    <location>
        <begin position="1032"/>
        <end position="1064"/>
    </location>
</feature>
<feature type="region of interest" description="Disordered" evidence="6">
    <location>
        <begin position="1887"/>
        <end position="1918"/>
    </location>
</feature>
<feature type="region of interest" description="Disordered" evidence="6">
    <location>
        <begin position="1079"/>
        <end position="1150"/>
    </location>
</feature>
<sequence>MDALPRISMISIPLKKSADVPDLSPMQNDIRVNYQATPDSYKKEFSDFLAARKAAAEPSIDYTGLSRQKRYYAQLQLAKGRFRFSPEEKSAVVWTWCDAFSFSTYECDSIRFEEASILFNIAALHSILGAKESRAEADTMKVACTHFQCAAWAMNTIIERYSPLDEFNDLRSSLVKIMGAVMMAQAQECIVEKSVLDNRPANITAKLTQYLSETYDQVAAQLAAESVLLTFPYRFQEDLLARCEVKSRYYAALMAYHAGLSQEKEEHYGIAIAWYQCAEKHITETDKIVKRLRDSDAAFSTSPGPSLRNSVQFVSDVIHTKLTSLVKDNDFIYHETVPPRESLEPVKPACLVKGVPFDHNDPEIRGPDVFQRLVPMKTLEAASVYSERKASLLRGITAEVEEKDTAIQTFMTSIILDPKNMLAPDPPLPQELYDVCARIATLEHEPDEELAVQMRELKKSNGEVTGELNGMSVVIGELKTRLDALYCLRPNDIVKELRLRLQSVLERHQAVSETVQQAGQSDVRLQEVLDAHLMTLKSLNRPVDEIANDLATVKSIIEDPSVIETQRESQRLFGKVDEMRQQRIDFVDQLRQALHKDDITSDLLTTDPTQKSLDDLFTERLKKFDPCIGLLRQNLSAQENIESALIDINASFAPKAAELRELRRKRSEQLQNLVLSGQIFDDLQQKCIKGASFYDQVRGTLKDLHKNLDNLKKALTEEESQCTAYNRSAPGAVPAGVAAGIPPWPTSTTQAYSSSRLPVSSSSPGQIRTLGEYMASMRKAGQGMGPTNWPAPPRVMTTQNAPQVAMPGLYQPRSTMPSMPHQPTVLNSPVPPNRQPEQQLVSVASRLPGANQQASMFVGPPNTVQGPFYTPQPAVSQSVRPSATGAYIPSPSSGAIAQQPFRPSIQPTQPPTSVFAPSALGSPSQRMEFQSVPTRLGESPYGSIPAYQASRPPGQLLQTVFPNQVANGVNQNPQPLGSGTPPIHGLPRAYPYQPNKQVQYPPYTTPGQPVLSGMQQPYQSASMQPVAQQYPSAAPVNPLQQQRPIPPFSQNQPVHPASIQPQPTTHMSAYSAMPAHNAFNAASRPRGPPVYGRGTAEQFHPSPNPPPQNSSQLQQPQLQGRMTHIPQQPPSGSPQFVQPGCNSATPNVSSAQRFVAQPDPRVQPQYSQPSAFVESNQARPRFDSGSLQSSVYAPTAPVSPQTVNVPQQNSPVLPARPQFPNQLQSNSNIVSASVSECLTPLKPQVLTKADLEAQRREERLRATYGASQIPGSSDSLSASSSVGTQHSGKSSHSSSVLSSSVDSKANRATPDGAPGSNKAGPMRGDRKSPEPPEPLSDPLVLNRFITATESLLTFLDNANEIPETPVPTSSLPSVHARKISRLERAWAKVQSVATDYANCPYFGGKKPTVAAALCCASRNRRQEYVPYDANRVVLESSKNDYINASRIDFANNFGDWCPRYIIAQAPLAKTIVDFWDMIMAEGCEVMVFLPPSRYPQTSSPFSALSHLPHSGEGAYGDPSDPLHIPTHLPANKVGSRLSIPGSALEIRLQAFKDFGKESRDNNDSGTSSATDNSKCYWTERILTIQNMNTNQTRSLVHLTYSGSLSSAVVPSNAGTAVDTSVEQFRAFINHVHMYYKQQRNLLRPIAVVCELGAGSSGIFVVASVGILHAEILGRVPDILDIAGRLCQQRRGALNNSSQLFVSARVIANAAVETVARRDVIVGPRRRISTNCNVNETKSLPSAKASNAKLVNPVDTLFTDQTVHIDELMSVVDKWVVSDKDVTSPRGTDLVTEEQPECPGDPSECKHASETGLEQETKNNLNDLLDVDGGQPQSISGVAPGTQVNVNSSNSPAVRTELSMDRLIDLTELTSHSPRSRRYTRRDFEAASHGLVTSNHAPNDTDKASDLFSQLDPLSMQSQ</sequence>
<comment type="caution">
    <text evidence="10">The sequence shown here is derived from an EMBL/GenBank/DDBJ whole genome shotgun (WGS) entry which is preliminary data.</text>
</comment>
<dbReference type="Pfam" id="PF13949">
    <property type="entry name" value="ALIX_LYPXL_bnd"/>
    <property type="match status" value="1"/>
</dbReference>
<dbReference type="Gene3D" id="3.90.190.10">
    <property type="entry name" value="Protein tyrosine phosphatase superfamily"/>
    <property type="match status" value="1"/>
</dbReference>
<dbReference type="InterPro" id="IPR000242">
    <property type="entry name" value="PTP_cat"/>
</dbReference>
<dbReference type="GO" id="GO:0032456">
    <property type="term" value="P:endocytic recycling"/>
    <property type="evidence" value="ECO:0007669"/>
    <property type="project" value="TreeGrafter"/>
</dbReference>
<evidence type="ECO:0008006" key="12">
    <source>
        <dbReference type="Google" id="ProtNLM"/>
    </source>
</evidence>
<dbReference type="Gene3D" id="1.20.140.50">
    <property type="entry name" value="alix/aip1 like domains"/>
    <property type="match status" value="1"/>
</dbReference>
<dbReference type="Proteomes" id="UP001497525">
    <property type="component" value="Unassembled WGS sequence"/>
</dbReference>
<feature type="coiled-coil region" evidence="5">
    <location>
        <begin position="694"/>
        <end position="728"/>
    </location>
</feature>
<dbReference type="InterPro" id="IPR004328">
    <property type="entry name" value="BRO1_dom"/>
</dbReference>
<dbReference type="SMART" id="SM01041">
    <property type="entry name" value="BRO1"/>
    <property type="match status" value="1"/>
</dbReference>
<protein>
    <recommendedName>
        <fullName evidence="12">Tyrosine-protein phosphatase non-receptor type 23</fullName>
    </recommendedName>
</protein>
<dbReference type="EMBL" id="CAXLJL010000490">
    <property type="protein sequence ID" value="CAL5138466.1"/>
    <property type="molecule type" value="Genomic_DNA"/>
</dbReference>
<dbReference type="PROSITE" id="PS51180">
    <property type="entry name" value="BRO1"/>
    <property type="match status" value="1"/>
</dbReference>
<feature type="domain" description="BRO1" evidence="9">
    <location>
        <begin position="8"/>
        <end position="407"/>
    </location>
</feature>
<feature type="region of interest" description="Disordered" evidence="6">
    <location>
        <begin position="1781"/>
        <end position="1813"/>
    </location>
</feature>
<evidence type="ECO:0000259" key="8">
    <source>
        <dbReference type="PROSITE" id="PS50056"/>
    </source>
</evidence>
<dbReference type="GO" id="GO:0004725">
    <property type="term" value="F:protein tyrosine phosphatase activity"/>
    <property type="evidence" value="ECO:0007669"/>
    <property type="project" value="InterPro"/>
</dbReference>
<keyword evidence="3" id="KW-0963">Cytoplasm</keyword>
<dbReference type="Pfam" id="PF03097">
    <property type="entry name" value="BRO1"/>
    <property type="match status" value="1"/>
</dbReference>
<dbReference type="Pfam" id="PF00102">
    <property type="entry name" value="Y_phosphatase"/>
    <property type="match status" value="2"/>
</dbReference>
<feature type="region of interest" description="Disordered" evidence="6">
    <location>
        <begin position="1827"/>
        <end position="1850"/>
    </location>
</feature>
<dbReference type="InterPro" id="IPR038499">
    <property type="entry name" value="BRO1_sf"/>
</dbReference>
<dbReference type="Gene3D" id="1.20.120.560">
    <property type="entry name" value="alix/aip1 in complex with the ypdl late domain"/>
    <property type="match status" value="1"/>
</dbReference>
<keyword evidence="5" id="KW-0175">Coiled coil</keyword>
<dbReference type="GO" id="GO:0043328">
    <property type="term" value="P:protein transport to vacuole involved in ubiquitin-dependent protein catabolic process via the multivesicular body sorting pathway"/>
    <property type="evidence" value="ECO:0007669"/>
    <property type="project" value="TreeGrafter"/>
</dbReference>
<dbReference type="InterPro" id="IPR003595">
    <property type="entry name" value="Tyr_Pase_cat"/>
</dbReference>
<dbReference type="Gene3D" id="1.25.40.280">
    <property type="entry name" value="alix/aip1 like domains"/>
    <property type="match status" value="1"/>
</dbReference>
<evidence type="ECO:0000256" key="2">
    <source>
        <dbReference type="ARBA" id="ARBA00004496"/>
    </source>
</evidence>
<dbReference type="PROSITE" id="PS50056">
    <property type="entry name" value="TYR_PHOSPHATASE_2"/>
    <property type="match status" value="1"/>
</dbReference>
<feature type="compositionally biased region" description="Polar residues" evidence="6">
    <location>
        <begin position="1038"/>
        <end position="1064"/>
    </location>
</feature>
<feature type="compositionally biased region" description="Polar residues" evidence="6">
    <location>
        <begin position="1830"/>
        <end position="1850"/>
    </location>
</feature>
<feature type="domain" description="Tyrosine-protein phosphatase" evidence="7">
    <location>
        <begin position="1418"/>
        <end position="1709"/>
    </location>
</feature>
<feature type="compositionally biased region" description="Low complexity" evidence="6">
    <location>
        <begin position="1272"/>
        <end position="1303"/>
    </location>
</feature>
<organism evidence="10 11">
    <name type="scientific">Calicophoron daubneyi</name>
    <name type="common">Rumen fluke</name>
    <name type="synonym">Paramphistomum daubneyi</name>
    <dbReference type="NCBI Taxonomy" id="300641"/>
    <lineage>
        <taxon>Eukaryota</taxon>
        <taxon>Metazoa</taxon>
        <taxon>Spiralia</taxon>
        <taxon>Lophotrochozoa</taxon>
        <taxon>Platyhelminthes</taxon>
        <taxon>Trematoda</taxon>
        <taxon>Digenea</taxon>
        <taxon>Plagiorchiida</taxon>
        <taxon>Pronocephalata</taxon>
        <taxon>Paramphistomoidea</taxon>
        <taxon>Paramphistomidae</taxon>
        <taxon>Calicophoron</taxon>
    </lineage>
</organism>
<comment type="subcellular location">
    <subcellularLocation>
        <location evidence="2">Cytoplasm</location>
    </subcellularLocation>
    <subcellularLocation>
        <location evidence="1">Endosome</location>
    </subcellularLocation>
</comment>
<proteinExistence type="predicted"/>
<feature type="domain" description="Tyrosine specific protein phosphatases" evidence="8">
    <location>
        <begin position="1625"/>
        <end position="1700"/>
    </location>
</feature>
<dbReference type="PANTHER" id="PTHR23030:SF30">
    <property type="entry name" value="TYROSINE-PROTEIN PHOSPHATASE NON-RECEPTOR TYPE 23"/>
    <property type="match status" value="1"/>
</dbReference>
<name>A0AAV2TPN6_CALDB</name>
<evidence type="ECO:0000313" key="10">
    <source>
        <dbReference type="EMBL" id="CAL5138466.1"/>
    </source>
</evidence>
<evidence type="ECO:0000256" key="4">
    <source>
        <dbReference type="ARBA" id="ARBA00022753"/>
    </source>
</evidence>
<accession>A0AAV2TPN6</accession>
<dbReference type="GO" id="GO:0005768">
    <property type="term" value="C:endosome"/>
    <property type="evidence" value="ECO:0007669"/>
    <property type="project" value="UniProtKB-SubCell"/>
</dbReference>
<gene>
    <name evidence="10" type="ORF">CDAUBV1_LOCUS13300</name>
</gene>
<evidence type="ECO:0000256" key="1">
    <source>
        <dbReference type="ARBA" id="ARBA00004177"/>
    </source>
</evidence>
<dbReference type="PANTHER" id="PTHR23030">
    <property type="entry name" value="PCD6 INTERACTING PROTEIN-RELATED"/>
    <property type="match status" value="1"/>
</dbReference>
<dbReference type="SMART" id="SM00404">
    <property type="entry name" value="PTPc_motif"/>
    <property type="match status" value="1"/>
</dbReference>
<dbReference type="SUPFAM" id="SSF52799">
    <property type="entry name" value="(Phosphotyrosine protein) phosphatases II"/>
    <property type="match status" value="1"/>
</dbReference>